<feature type="active site" evidence="17">
    <location>
        <position position="197"/>
    </location>
</feature>
<dbReference type="GO" id="GO:0009252">
    <property type="term" value="P:peptidoglycan biosynthetic process"/>
    <property type="evidence" value="ECO:0007669"/>
    <property type="project" value="UniProtKB-UniRule"/>
</dbReference>
<comment type="similarity">
    <text evidence="5 17">Belongs to the MurB family.</text>
</comment>
<comment type="subcellular location">
    <subcellularLocation>
        <location evidence="3 17">Cytoplasm</location>
    </subcellularLocation>
</comment>
<evidence type="ECO:0000256" key="6">
    <source>
        <dbReference type="ARBA" id="ARBA00022490"/>
    </source>
</evidence>
<evidence type="ECO:0000256" key="17">
    <source>
        <dbReference type="HAMAP-Rule" id="MF_00037"/>
    </source>
</evidence>
<dbReference type="InterPro" id="IPR016169">
    <property type="entry name" value="FAD-bd_PCMH_sub2"/>
</dbReference>
<dbReference type="PROSITE" id="PS51387">
    <property type="entry name" value="FAD_PCMH"/>
    <property type="match status" value="1"/>
</dbReference>
<dbReference type="InterPro" id="IPR036635">
    <property type="entry name" value="MurB_C_sf"/>
</dbReference>
<evidence type="ECO:0000313" key="20">
    <source>
        <dbReference type="Proteomes" id="UP000295627"/>
    </source>
</evidence>
<keyword evidence="12 17" id="KW-0573">Peptidoglycan synthesis</keyword>
<comment type="pathway">
    <text evidence="4 17">Cell wall biogenesis; peptidoglycan biosynthesis.</text>
</comment>
<dbReference type="GO" id="GO:0051301">
    <property type="term" value="P:cell division"/>
    <property type="evidence" value="ECO:0007669"/>
    <property type="project" value="UniProtKB-KW"/>
</dbReference>
<keyword evidence="13 17" id="KW-0560">Oxidoreductase</keyword>
<dbReference type="GO" id="GO:0071555">
    <property type="term" value="P:cell wall organization"/>
    <property type="evidence" value="ECO:0007669"/>
    <property type="project" value="UniProtKB-KW"/>
</dbReference>
<dbReference type="InterPro" id="IPR011601">
    <property type="entry name" value="MurB_C"/>
</dbReference>
<feature type="active site" description="Proton donor" evidence="17">
    <location>
        <position position="274"/>
    </location>
</feature>
<keyword evidence="14 17" id="KW-0131">Cell cycle</keyword>
<reference evidence="19 20" key="1">
    <citation type="journal article" date="2019" name="Sci. Rep.">
        <title>Extended insight into the Mycobacterium chelonae-abscessus complex through whole genome sequencing of Mycobacterium salmoniphilum outbreak and Mycobacterium salmoniphilum-like strains.</title>
        <authorList>
            <person name="Behra P.R.K."/>
            <person name="Das S."/>
            <person name="Pettersson B.M.F."/>
            <person name="Shirreff L."/>
            <person name="DuCote T."/>
            <person name="Jacobsson K.G."/>
            <person name="Ennis D.G."/>
            <person name="Kirsebom L.A."/>
        </authorList>
    </citation>
    <scope>NUCLEOTIDE SEQUENCE [LARGE SCALE GENOMIC DNA]</scope>
    <source>
        <strain evidence="19 20">DSM 45524</strain>
    </source>
</reference>
<sequence length="387" mass="40629">MSAPWVARLPLAPVSLDEPLARRPKRLTAATRAEIEDLGAAVTDDAPLASLTTLRLGPVVPALVRCESTAQVTGTLAALAGQPTLLLAGGSNVVLADELPDLTVVHIAAAGVTVEGPLLRADAGSNWDEVVALSLRAGLGGLECLSGIPGTAGATPVQNVGAYGVEVASLLRRVRVLDRGTGQVRWYQPDELGFGYRTSILKDTDARVVLEVEFGLSTDGLSSSIRYPELAKELGVAQGERTDALAVREAVLGLRRRKGMVLDESDRDTWSVGSFFTNPVVAEGDVDDVRARVRDHLGPDTVMPQYPAEGGVKLSAGWLVERAGFVKGYPGEQSTVRVSTKHALALTHRGGGSSGELLALARTVRDGVLESFGVRLVPEPVLVGCSL</sequence>
<gene>
    <name evidence="17" type="primary">murB</name>
    <name evidence="19" type="ORF">EJ571_09115</name>
</gene>
<evidence type="ECO:0000256" key="2">
    <source>
        <dbReference type="ARBA" id="ARBA00003921"/>
    </source>
</evidence>
<evidence type="ECO:0000256" key="4">
    <source>
        <dbReference type="ARBA" id="ARBA00004752"/>
    </source>
</evidence>
<dbReference type="Pfam" id="PF01565">
    <property type="entry name" value="FAD_binding_4"/>
    <property type="match status" value="1"/>
</dbReference>
<name>A0A4R5PBK4_9MYCO</name>
<evidence type="ECO:0000256" key="15">
    <source>
        <dbReference type="ARBA" id="ARBA00023316"/>
    </source>
</evidence>
<evidence type="ECO:0000256" key="12">
    <source>
        <dbReference type="ARBA" id="ARBA00022984"/>
    </source>
</evidence>
<dbReference type="HAMAP" id="MF_00037">
    <property type="entry name" value="MurB"/>
    <property type="match status" value="1"/>
</dbReference>
<dbReference type="UniPathway" id="UPA00219"/>
<dbReference type="GO" id="GO:0005829">
    <property type="term" value="C:cytosol"/>
    <property type="evidence" value="ECO:0007669"/>
    <property type="project" value="TreeGrafter"/>
</dbReference>
<comment type="caution">
    <text evidence="19">The sequence shown here is derived from an EMBL/GenBank/DDBJ whole genome shotgun (WGS) entry which is preliminary data.</text>
</comment>
<dbReference type="EMBL" id="RXLR01000014">
    <property type="protein sequence ID" value="TDH22097.1"/>
    <property type="molecule type" value="Genomic_DNA"/>
</dbReference>
<keyword evidence="15 17" id="KW-0961">Cell wall biogenesis/degradation</keyword>
<keyword evidence="8 17" id="KW-0285">Flavoprotein</keyword>
<feature type="active site" evidence="17">
    <location>
        <position position="379"/>
    </location>
</feature>
<dbReference type="InterPro" id="IPR016167">
    <property type="entry name" value="FAD-bd_PCMH_sub1"/>
</dbReference>
<evidence type="ECO:0000256" key="3">
    <source>
        <dbReference type="ARBA" id="ARBA00004496"/>
    </source>
</evidence>
<evidence type="ECO:0000256" key="9">
    <source>
        <dbReference type="ARBA" id="ARBA00022827"/>
    </source>
</evidence>
<evidence type="ECO:0000256" key="13">
    <source>
        <dbReference type="ARBA" id="ARBA00023002"/>
    </source>
</evidence>
<comment type="function">
    <text evidence="2 17">Cell wall formation.</text>
</comment>
<dbReference type="Gene3D" id="3.30.43.10">
    <property type="entry name" value="Uridine Diphospho-n-acetylenolpyruvylglucosamine Reductase, domain 2"/>
    <property type="match status" value="1"/>
</dbReference>
<keyword evidence="10 17" id="KW-0521">NADP</keyword>
<dbReference type="GO" id="GO:0071949">
    <property type="term" value="F:FAD binding"/>
    <property type="evidence" value="ECO:0007669"/>
    <property type="project" value="InterPro"/>
</dbReference>
<dbReference type="Gene3D" id="3.30.465.10">
    <property type="match status" value="1"/>
</dbReference>
<comment type="cofactor">
    <cofactor evidence="1 17">
        <name>FAD</name>
        <dbReference type="ChEBI" id="CHEBI:57692"/>
    </cofactor>
</comment>
<evidence type="ECO:0000259" key="18">
    <source>
        <dbReference type="PROSITE" id="PS51387"/>
    </source>
</evidence>
<evidence type="ECO:0000256" key="8">
    <source>
        <dbReference type="ARBA" id="ARBA00022630"/>
    </source>
</evidence>
<evidence type="ECO:0000256" key="10">
    <source>
        <dbReference type="ARBA" id="ARBA00022857"/>
    </source>
</evidence>
<dbReference type="EC" id="1.3.1.98" evidence="17"/>
<comment type="catalytic activity">
    <reaction evidence="16 17">
        <text>UDP-N-acetyl-alpha-D-muramate + NADP(+) = UDP-N-acetyl-3-O-(1-carboxyvinyl)-alpha-D-glucosamine + NADPH + H(+)</text>
        <dbReference type="Rhea" id="RHEA:12248"/>
        <dbReference type="ChEBI" id="CHEBI:15378"/>
        <dbReference type="ChEBI" id="CHEBI:57783"/>
        <dbReference type="ChEBI" id="CHEBI:58349"/>
        <dbReference type="ChEBI" id="CHEBI:68483"/>
        <dbReference type="ChEBI" id="CHEBI:70757"/>
        <dbReference type="EC" id="1.3.1.98"/>
    </reaction>
</comment>
<dbReference type="SUPFAM" id="SSF56176">
    <property type="entry name" value="FAD-binding/transporter-associated domain-like"/>
    <property type="match status" value="1"/>
</dbReference>
<accession>A0A4R5PBK4</accession>
<evidence type="ECO:0000256" key="14">
    <source>
        <dbReference type="ARBA" id="ARBA00023306"/>
    </source>
</evidence>
<evidence type="ECO:0000256" key="7">
    <source>
        <dbReference type="ARBA" id="ARBA00022618"/>
    </source>
</evidence>
<dbReference type="InterPro" id="IPR036318">
    <property type="entry name" value="FAD-bd_PCMH-like_sf"/>
</dbReference>
<keyword evidence="9 17" id="KW-0274">FAD</keyword>
<dbReference type="AlphaFoldDB" id="A0A4R5PBK4"/>
<evidence type="ECO:0000256" key="16">
    <source>
        <dbReference type="ARBA" id="ARBA00048914"/>
    </source>
</evidence>
<dbReference type="PANTHER" id="PTHR21071:SF4">
    <property type="entry name" value="UDP-N-ACETYLENOLPYRUVOYLGLUCOSAMINE REDUCTASE"/>
    <property type="match status" value="1"/>
</dbReference>
<protein>
    <recommendedName>
        <fullName evidence="17">UDP-N-acetylenolpyruvoylglucosamine reductase</fullName>
        <ecNumber evidence="17">1.3.1.98</ecNumber>
    </recommendedName>
    <alternativeName>
        <fullName evidence="17">UDP-N-acetylmuramate dehydrogenase</fullName>
    </alternativeName>
</protein>
<feature type="domain" description="FAD-binding PCMH-type" evidence="18">
    <location>
        <begin position="56"/>
        <end position="232"/>
    </location>
</feature>
<evidence type="ECO:0000256" key="1">
    <source>
        <dbReference type="ARBA" id="ARBA00001974"/>
    </source>
</evidence>
<dbReference type="Gene3D" id="3.90.78.10">
    <property type="entry name" value="UDP-N-acetylenolpyruvoylglucosamine reductase, C-terminal domain"/>
    <property type="match status" value="1"/>
</dbReference>
<dbReference type="Pfam" id="PF02873">
    <property type="entry name" value="MurB_C"/>
    <property type="match status" value="1"/>
</dbReference>
<dbReference type="InterPro" id="IPR003170">
    <property type="entry name" value="MurB"/>
</dbReference>
<dbReference type="PANTHER" id="PTHR21071">
    <property type="entry name" value="UDP-N-ACETYLENOLPYRUVOYLGLUCOSAMINE REDUCTASE"/>
    <property type="match status" value="1"/>
</dbReference>
<keyword evidence="11 17" id="KW-0133">Cell shape</keyword>
<keyword evidence="7 17" id="KW-0132">Cell division</keyword>
<evidence type="ECO:0000313" key="19">
    <source>
        <dbReference type="EMBL" id="TDH22097.1"/>
    </source>
</evidence>
<dbReference type="GO" id="GO:0008360">
    <property type="term" value="P:regulation of cell shape"/>
    <property type="evidence" value="ECO:0007669"/>
    <property type="project" value="UniProtKB-KW"/>
</dbReference>
<organism evidence="19 20">
    <name type="scientific">Mycobacteroides franklinii</name>
    <dbReference type="NCBI Taxonomy" id="948102"/>
    <lineage>
        <taxon>Bacteria</taxon>
        <taxon>Bacillati</taxon>
        <taxon>Actinomycetota</taxon>
        <taxon>Actinomycetes</taxon>
        <taxon>Mycobacteriales</taxon>
        <taxon>Mycobacteriaceae</taxon>
        <taxon>Mycobacteroides</taxon>
    </lineage>
</organism>
<evidence type="ECO:0000256" key="5">
    <source>
        <dbReference type="ARBA" id="ARBA00010485"/>
    </source>
</evidence>
<dbReference type="SUPFAM" id="SSF56194">
    <property type="entry name" value="Uridine diphospho-N-Acetylenolpyruvylglucosamine reductase, MurB, C-terminal domain"/>
    <property type="match status" value="1"/>
</dbReference>
<dbReference type="NCBIfam" id="NF010478">
    <property type="entry name" value="PRK13903.1"/>
    <property type="match status" value="1"/>
</dbReference>
<proteinExistence type="inferred from homology"/>
<dbReference type="InterPro" id="IPR006094">
    <property type="entry name" value="Oxid_FAD_bind_N"/>
</dbReference>
<evidence type="ECO:0000256" key="11">
    <source>
        <dbReference type="ARBA" id="ARBA00022960"/>
    </source>
</evidence>
<dbReference type="InterPro" id="IPR016166">
    <property type="entry name" value="FAD-bd_PCMH"/>
</dbReference>
<keyword evidence="6 17" id="KW-0963">Cytoplasm</keyword>
<dbReference type="Proteomes" id="UP000295627">
    <property type="component" value="Unassembled WGS sequence"/>
</dbReference>
<dbReference type="GO" id="GO:0008762">
    <property type="term" value="F:UDP-N-acetylmuramate dehydrogenase activity"/>
    <property type="evidence" value="ECO:0007669"/>
    <property type="project" value="UniProtKB-UniRule"/>
</dbReference>